<dbReference type="PANTHER" id="PTHR35005">
    <property type="entry name" value="3-DEHYDRO-SCYLLO-INOSOSE HYDROLASE"/>
    <property type="match status" value="1"/>
</dbReference>
<protein>
    <submittedName>
        <fullName evidence="6">Creatininase</fullName>
    </submittedName>
</protein>
<dbReference type="GO" id="GO:0016811">
    <property type="term" value="F:hydrolase activity, acting on carbon-nitrogen (but not peptide) bonds, in linear amides"/>
    <property type="evidence" value="ECO:0007669"/>
    <property type="project" value="TreeGrafter"/>
</dbReference>
<dbReference type="RefSeq" id="WP_079413462.1">
    <property type="nucleotide sequence ID" value="NZ_MBTG01000012.1"/>
</dbReference>
<dbReference type="STRING" id="1469647.BC351_04890"/>
<evidence type="ECO:0000256" key="1">
    <source>
        <dbReference type="ARBA" id="ARBA00001947"/>
    </source>
</evidence>
<dbReference type="InterPro" id="IPR003785">
    <property type="entry name" value="Creatininase/forma_Hydrolase"/>
</dbReference>
<keyword evidence="2" id="KW-0479">Metal-binding</keyword>
<comment type="similarity">
    <text evidence="5">Belongs to the creatininase superfamily.</text>
</comment>
<dbReference type="GO" id="GO:0046872">
    <property type="term" value="F:metal ion binding"/>
    <property type="evidence" value="ECO:0007669"/>
    <property type="project" value="UniProtKB-KW"/>
</dbReference>
<dbReference type="SUPFAM" id="SSF102215">
    <property type="entry name" value="Creatininase"/>
    <property type="match status" value="1"/>
</dbReference>
<dbReference type="PANTHER" id="PTHR35005:SF1">
    <property type="entry name" value="2-AMINO-5-FORMYLAMINO-6-RIBOSYLAMINOPYRIMIDIN-4(3H)-ONE 5'-MONOPHOSPHATE DEFORMYLASE"/>
    <property type="match status" value="1"/>
</dbReference>
<keyword evidence="3" id="KW-0378">Hydrolase</keyword>
<sequence length="251" mass="28112">MLSFKNTTTEISNSGIDTVVLSVGATEQFGPYLPMHLDTLIAELFADTYGKELNAYVLPTIPFNTSEEHANFKGTVTVSPNILTSLLEEIITNLIRQGFKKFVVCTGHGGSYWEMAFVKHINYKYPQIILVTANHNNQIAWEEAVNKAGLHGLNEIHGGLLSVCTAMWLCPELVKTGSMGSDIPSENRLYADFLGWDRLTQDGCWGQFEAGIYSHEELAEKGKLFWNTFINKRAEGLKKILDEGYRRKTLV</sequence>
<evidence type="ECO:0000313" key="6">
    <source>
        <dbReference type="EMBL" id="OPH57835.1"/>
    </source>
</evidence>
<evidence type="ECO:0000256" key="5">
    <source>
        <dbReference type="ARBA" id="ARBA00024029"/>
    </source>
</evidence>
<evidence type="ECO:0000256" key="4">
    <source>
        <dbReference type="ARBA" id="ARBA00022833"/>
    </source>
</evidence>
<proteinExistence type="inferred from homology"/>
<dbReference type="AlphaFoldDB" id="A0A1V4HKL0"/>
<organism evidence="6 7">
    <name type="scientific">Paenibacillus ferrarius</name>
    <dbReference type="NCBI Taxonomy" id="1469647"/>
    <lineage>
        <taxon>Bacteria</taxon>
        <taxon>Bacillati</taxon>
        <taxon>Bacillota</taxon>
        <taxon>Bacilli</taxon>
        <taxon>Bacillales</taxon>
        <taxon>Paenibacillaceae</taxon>
        <taxon>Paenibacillus</taxon>
    </lineage>
</organism>
<dbReference type="EMBL" id="MBTG01000012">
    <property type="protein sequence ID" value="OPH57835.1"/>
    <property type="molecule type" value="Genomic_DNA"/>
</dbReference>
<dbReference type="GO" id="GO:0009231">
    <property type="term" value="P:riboflavin biosynthetic process"/>
    <property type="evidence" value="ECO:0007669"/>
    <property type="project" value="TreeGrafter"/>
</dbReference>
<keyword evidence="7" id="KW-1185">Reference proteome</keyword>
<dbReference type="InterPro" id="IPR024087">
    <property type="entry name" value="Creatininase-like_sf"/>
</dbReference>
<reference evidence="7" key="1">
    <citation type="submission" date="2016-07" db="EMBL/GenBank/DDBJ databases">
        <authorList>
            <person name="Florea S."/>
            <person name="Webb J.S."/>
            <person name="Jaromczyk J."/>
            <person name="Schardl C.L."/>
        </authorList>
    </citation>
    <scope>NUCLEOTIDE SEQUENCE [LARGE SCALE GENOMIC DNA]</scope>
    <source>
        <strain evidence="7">CY1</strain>
    </source>
</reference>
<comment type="caution">
    <text evidence="6">The sequence shown here is derived from an EMBL/GenBank/DDBJ whole genome shotgun (WGS) entry which is preliminary data.</text>
</comment>
<accession>A0A1V4HKL0</accession>
<dbReference type="OrthoDB" id="9801445at2"/>
<dbReference type="Pfam" id="PF02633">
    <property type="entry name" value="Creatininase"/>
    <property type="match status" value="1"/>
</dbReference>
<gene>
    <name evidence="6" type="ORF">BC351_04890</name>
</gene>
<evidence type="ECO:0000256" key="3">
    <source>
        <dbReference type="ARBA" id="ARBA00022801"/>
    </source>
</evidence>
<dbReference type="Gene3D" id="3.40.50.10310">
    <property type="entry name" value="Creatininase"/>
    <property type="match status" value="1"/>
</dbReference>
<comment type="cofactor">
    <cofactor evidence="1">
        <name>Zn(2+)</name>
        <dbReference type="ChEBI" id="CHEBI:29105"/>
    </cofactor>
</comment>
<evidence type="ECO:0000313" key="7">
    <source>
        <dbReference type="Proteomes" id="UP000190626"/>
    </source>
</evidence>
<evidence type="ECO:0000256" key="2">
    <source>
        <dbReference type="ARBA" id="ARBA00022723"/>
    </source>
</evidence>
<dbReference type="Proteomes" id="UP000190626">
    <property type="component" value="Unassembled WGS sequence"/>
</dbReference>
<keyword evidence="4" id="KW-0862">Zinc</keyword>
<name>A0A1V4HKL0_9BACL</name>